<gene>
    <name evidence="1" type="ORF">TL08_15710</name>
</gene>
<accession>A0AAC9HS49</accession>
<dbReference type="EMBL" id="CP014859">
    <property type="protein sequence ID" value="AOS63951.1"/>
    <property type="molecule type" value="Genomic_DNA"/>
</dbReference>
<keyword evidence="2" id="KW-1185">Reference proteome</keyword>
<dbReference type="InterPro" id="IPR025234">
    <property type="entry name" value="YjzH-like"/>
</dbReference>
<evidence type="ECO:0000313" key="2">
    <source>
        <dbReference type="Proteomes" id="UP000095210"/>
    </source>
</evidence>
<dbReference type="Proteomes" id="UP000095210">
    <property type="component" value="Chromosome"/>
</dbReference>
<name>A0AAC9HS49_9PSEU</name>
<dbReference type="Pfam" id="PF13783">
    <property type="entry name" value="DUF4177"/>
    <property type="match status" value="1"/>
</dbReference>
<proteinExistence type="predicted"/>
<evidence type="ECO:0000313" key="1">
    <source>
        <dbReference type="EMBL" id="AOS63951.1"/>
    </source>
</evidence>
<dbReference type="KEGG" id="ahm:TL08_15710"/>
<reference evidence="2" key="1">
    <citation type="submission" date="2016-03" db="EMBL/GenBank/DDBJ databases">
        <title>Complete genome sequence of the type strain Actinoalloteichus hymeniacidonis DSM 45092.</title>
        <authorList>
            <person name="Schaffert L."/>
            <person name="Albersmeier A."/>
            <person name="Winkler A."/>
            <person name="Kalinowski J."/>
            <person name="Zotchev S."/>
            <person name="Ruckert C."/>
        </authorList>
    </citation>
    <scope>NUCLEOTIDE SEQUENCE [LARGE SCALE GENOMIC DNA]</scope>
    <source>
        <strain evidence="2">HPA177(T) (DSM 45092(T))</strain>
    </source>
</reference>
<sequence length="63" mass="7241">MATNWEHRVLTYPSKWKGFDLHQIEEDLNELGRQGWETVSTIAPNIGPGQTVEISIIVKRPRP</sequence>
<dbReference type="AlphaFoldDB" id="A0AAC9HS49"/>
<dbReference type="RefSeq" id="WP_069853761.1">
    <property type="nucleotide sequence ID" value="NZ_CP014859.1"/>
</dbReference>
<organism evidence="1 2">
    <name type="scientific">Actinoalloteichus hymeniacidonis</name>
    <dbReference type="NCBI Taxonomy" id="340345"/>
    <lineage>
        <taxon>Bacteria</taxon>
        <taxon>Bacillati</taxon>
        <taxon>Actinomycetota</taxon>
        <taxon>Actinomycetes</taxon>
        <taxon>Pseudonocardiales</taxon>
        <taxon>Pseudonocardiaceae</taxon>
        <taxon>Actinoalloteichus</taxon>
    </lineage>
</organism>
<protein>
    <submittedName>
        <fullName evidence="1">DUF4177 family protein</fullName>
    </submittedName>
</protein>